<accession>A0A9N9XYH8</accession>
<dbReference type="Pfam" id="PF11951">
    <property type="entry name" value="Fungal_trans_2"/>
    <property type="match status" value="1"/>
</dbReference>
<evidence type="ECO:0000256" key="3">
    <source>
        <dbReference type="SAM" id="MobiDB-lite"/>
    </source>
</evidence>
<feature type="compositionally biased region" description="Basic and acidic residues" evidence="3">
    <location>
        <begin position="91"/>
        <end position="102"/>
    </location>
</feature>
<organism evidence="4 5">
    <name type="scientific">Clonostachys byssicola</name>
    <dbReference type="NCBI Taxonomy" id="160290"/>
    <lineage>
        <taxon>Eukaryota</taxon>
        <taxon>Fungi</taxon>
        <taxon>Dikarya</taxon>
        <taxon>Ascomycota</taxon>
        <taxon>Pezizomycotina</taxon>
        <taxon>Sordariomycetes</taxon>
        <taxon>Hypocreomycetidae</taxon>
        <taxon>Hypocreales</taxon>
        <taxon>Bionectriaceae</taxon>
        <taxon>Clonostachys</taxon>
    </lineage>
</organism>
<dbReference type="PANTHER" id="PTHR37534">
    <property type="entry name" value="TRANSCRIPTIONAL ACTIVATOR PROTEIN UGA3"/>
    <property type="match status" value="1"/>
</dbReference>
<name>A0A9N9XYH8_9HYPO</name>
<dbReference type="PANTHER" id="PTHR37534:SF20">
    <property type="entry name" value="PRO1A C6 ZINK-FINGER PROTEIN"/>
    <property type="match status" value="1"/>
</dbReference>
<feature type="compositionally biased region" description="Low complexity" evidence="3">
    <location>
        <begin position="1"/>
        <end position="14"/>
    </location>
</feature>
<evidence type="ECO:0000256" key="2">
    <source>
        <dbReference type="ARBA" id="ARBA00023242"/>
    </source>
</evidence>
<feature type="compositionally biased region" description="Basic and acidic residues" evidence="3">
    <location>
        <begin position="36"/>
        <end position="45"/>
    </location>
</feature>
<protein>
    <submittedName>
        <fullName evidence="4">Uncharacterized protein</fullName>
    </submittedName>
</protein>
<keyword evidence="5" id="KW-1185">Reference proteome</keyword>
<dbReference type="GO" id="GO:0005634">
    <property type="term" value="C:nucleus"/>
    <property type="evidence" value="ECO:0007669"/>
    <property type="project" value="UniProtKB-SubCell"/>
</dbReference>
<keyword evidence="2" id="KW-0539">Nucleus</keyword>
<dbReference type="AlphaFoldDB" id="A0A9N9XYH8"/>
<reference evidence="4" key="1">
    <citation type="submission" date="2021-10" db="EMBL/GenBank/DDBJ databases">
        <authorList>
            <person name="Piombo E."/>
        </authorList>
    </citation>
    <scope>NUCLEOTIDE SEQUENCE</scope>
</reference>
<feature type="compositionally biased region" description="Polar residues" evidence="3">
    <location>
        <begin position="103"/>
        <end position="112"/>
    </location>
</feature>
<gene>
    <name evidence="4" type="ORF">CBYS24578_00011273</name>
</gene>
<dbReference type="Proteomes" id="UP000754883">
    <property type="component" value="Unassembled WGS sequence"/>
</dbReference>
<evidence type="ECO:0000313" key="5">
    <source>
        <dbReference type="Proteomes" id="UP000754883"/>
    </source>
</evidence>
<dbReference type="OrthoDB" id="3477330at2759"/>
<dbReference type="EMBL" id="CABFNO020001350">
    <property type="protein sequence ID" value="CAG9983001.1"/>
    <property type="molecule type" value="Genomic_DNA"/>
</dbReference>
<comment type="subcellular location">
    <subcellularLocation>
        <location evidence="1">Nucleus</location>
    </subcellularLocation>
</comment>
<feature type="region of interest" description="Disordered" evidence="3">
    <location>
        <begin position="291"/>
        <end position="311"/>
    </location>
</feature>
<comment type="caution">
    <text evidence="4">The sequence shown here is derived from an EMBL/GenBank/DDBJ whole genome shotgun (WGS) entry which is preliminary data.</text>
</comment>
<feature type="region of interest" description="Disordered" evidence="3">
    <location>
        <begin position="1"/>
        <end position="113"/>
    </location>
</feature>
<evidence type="ECO:0000313" key="4">
    <source>
        <dbReference type="EMBL" id="CAG9983001.1"/>
    </source>
</evidence>
<proteinExistence type="predicted"/>
<evidence type="ECO:0000256" key="1">
    <source>
        <dbReference type="ARBA" id="ARBA00004123"/>
    </source>
</evidence>
<sequence>MSTRLSQSSLELSENNPISSLGGMALDSFDVTCSRNPDHGSETHSLDGSMGLQQSLVDGGGEPIPSRLLMPSTNIPDTVPDRQAIGGSGPRQHEDTSPRHDGNSTASPSAQVNWEDPEEEHLIRHYRQTVSKVLMPISNHSNNHWAHLYLPLALESPACVATSALRNATLAVSALHLSQSPDAPPSSTLSAKASSHTIEAKRLIKESLESQPPESKPHKLALLAATLTLITMHGYDSRQDDFKEYFDLAREVMEATGSIAFWKSPGECSTLFQIFRGYEVIATTAQERSSARVVEGENEEGEPSLETPTWSLNEMGCAGAAESEDSGSSASQEVFSPGEQYVLDSSFGVGIQTISLLHRILRMDRQFSRWNPSRGDDMQLIGDFEQVRQQLYDISTNPEAFNSNLSSRDANYGQAGDVWSRDPLDGVTVESPLLPAMLRDELLENHQWAFHYAVILFFGRLFETPQSIRWNARYIGNGEPTWTKSKSPFTNYQLLVARVFDHLENLESLTRGTTVLPANTLWPAFIAGVEAIDVDNRQRALLWFRRASKRRFGNVARAKQLLLEVWRRVDRNIDSSGHLPRSSQSLSGVDWRHVMRERGPPIMLT</sequence>
<dbReference type="InterPro" id="IPR021858">
    <property type="entry name" value="Fun_TF"/>
</dbReference>